<accession>A0AAD5KDR2</accession>
<evidence type="ECO:0000256" key="10">
    <source>
        <dbReference type="SAM" id="MobiDB-lite"/>
    </source>
</evidence>
<dbReference type="InterPro" id="IPR054708">
    <property type="entry name" value="MTPAP-like_central"/>
</dbReference>
<dbReference type="Gene3D" id="1.10.1410.10">
    <property type="match status" value="1"/>
</dbReference>
<protein>
    <recommendedName>
        <fullName evidence="5">polynucleotide adenylyltransferase</fullName>
        <ecNumber evidence="5">2.7.7.19</ecNumber>
    </recommendedName>
</protein>
<dbReference type="InterPro" id="IPR002058">
    <property type="entry name" value="PAP_assoc"/>
</dbReference>
<dbReference type="GO" id="GO:1990817">
    <property type="term" value="F:poly(A) RNA polymerase activity"/>
    <property type="evidence" value="ECO:0007669"/>
    <property type="project" value="UniProtKB-EC"/>
</dbReference>
<dbReference type="Gene3D" id="3.30.460.10">
    <property type="entry name" value="Beta Polymerase, domain 2"/>
    <property type="match status" value="1"/>
</dbReference>
<evidence type="ECO:0000259" key="12">
    <source>
        <dbReference type="Pfam" id="PF22600"/>
    </source>
</evidence>
<keyword evidence="6" id="KW-0963">Cytoplasm</keyword>
<evidence type="ECO:0000256" key="2">
    <source>
        <dbReference type="ARBA" id="ARBA00001946"/>
    </source>
</evidence>
<dbReference type="AlphaFoldDB" id="A0AAD5KDR2"/>
<sequence>MASSSTFPIIPITVNKDEDALLEYCKQLTWENSLVKDAKWCNRSWPQVAHFNNLVPHIFHYASPAIRNTYFSALEKYGDFAKYFKTYAPGRRTDIRDDWQTFETWGYELIKAHVYLEDERYSKGIFPEIHSTGPRDYLLVIYPPFFAAAFEVEQQLERKKQLEDNMKVTLMFTRSSSSAAATIAAAATAQNHVATSFYNHYDSVTSPASSITTTSTLPNTTYTTNSNNRRNSSQSNPYARSSISSTSSRDSFIPGTIAADKHEKLCLEIEHMYMDSIPPGHVEDDRKRLVDKIVNMLRRQFPRVKLRVAMFGSSATGLDFADSDLDLCILVPSQYFNMDVYNMFNKQRERNSYYNMFCLSGMLKRAGMINIEAIPRANVPICKFEDPRLQIKADINTHNDMGVENSKLIKEYTFLEPRVRPFLYAIKNFTKRRKINDSTASTLSSYTYVLMGLFYLMTCSPPVIPNLQKLEEDNIICEHLNCRSYMTEPKLSLYRGRPKLFDVSFHDCVTVQNVDDSGISDQLKLYHQTDKIINNTNTRHRTIWRCHNRQTVGDLLVGFFSYYGIVFDYSTTISIRAGTTIPKLSSWRKRHYIAVEDPFIKERNVAVSCSKEGFEHVLNEFRRAHRLLRTNYKKQH</sequence>
<comment type="cofactor">
    <cofactor evidence="2">
        <name>Mg(2+)</name>
        <dbReference type="ChEBI" id="CHEBI:18420"/>
    </cofactor>
</comment>
<evidence type="ECO:0000256" key="9">
    <source>
        <dbReference type="ARBA" id="ARBA00022842"/>
    </source>
</evidence>
<evidence type="ECO:0000256" key="5">
    <source>
        <dbReference type="ARBA" id="ARBA00012388"/>
    </source>
</evidence>
<evidence type="ECO:0000256" key="6">
    <source>
        <dbReference type="ARBA" id="ARBA00022490"/>
    </source>
</evidence>
<proteinExistence type="inferred from homology"/>
<keyword evidence="14" id="KW-1185">Reference proteome</keyword>
<evidence type="ECO:0000256" key="8">
    <source>
        <dbReference type="ARBA" id="ARBA00022723"/>
    </source>
</evidence>
<dbReference type="SUPFAM" id="SSF81631">
    <property type="entry name" value="PAP/OAS1 substrate-binding domain"/>
    <property type="match status" value="1"/>
</dbReference>
<dbReference type="GO" id="GO:0010605">
    <property type="term" value="P:negative regulation of macromolecule metabolic process"/>
    <property type="evidence" value="ECO:0007669"/>
    <property type="project" value="UniProtKB-ARBA"/>
</dbReference>
<evidence type="ECO:0000256" key="1">
    <source>
        <dbReference type="ARBA" id="ARBA00001936"/>
    </source>
</evidence>
<evidence type="ECO:0000313" key="13">
    <source>
        <dbReference type="EMBL" id="KAI9263310.1"/>
    </source>
</evidence>
<reference evidence="13" key="1">
    <citation type="journal article" date="2022" name="IScience">
        <title>Evolution of zygomycete secretomes and the origins of terrestrial fungal ecologies.</title>
        <authorList>
            <person name="Chang Y."/>
            <person name="Wang Y."/>
            <person name="Mondo S."/>
            <person name="Ahrendt S."/>
            <person name="Andreopoulos W."/>
            <person name="Barry K."/>
            <person name="Beard J."/>
            <person name="Benny G.L."/>
            <person name="Blankenship S."/>
            <person name="Bonito G."/>
            <person name="Cuomo C."/>
            <person name="Desiro A."/>
            <person name="Gervers K.A."/>
            <person name="Hundley H."/>
            <person name="Kuo A."/>
            <person name="LaButti K."/>
            <person name="Lang B.F."/>
            <person name="Lipzen A."/>
            <person name="O'Donnell K."/>
            <person name="Pangilinan J."/>
            <person name="Reynolds N."/>
            <person name="Sandor L."/>
            <person name="Smith M.E."/>
            <person name="Tsang A."/>
            <person name="Grigoriev I.V."/>
            <person name="Stajich J.E."/>
            <person name="Spatafora J.W."/>
        </authorList>
    </citation>
    <scope>NUCLEOTIDE SEQUENCE</scope>
    <source>
        <strain evidence="13">RSA 2281</strain>
    </source>
</reference>
<feature type="domain" description="PAP-associated" evidence="11">
    <location>
        <begin position="552"/>
        <end position="601"/>
    </location>
</feature>
<dbReference type="PANTHER" id="PTHR12271:SF40">
    <property type="entry name" value="POLY(A) RNA POLYMERASE GLD2"/>
    <property type="match status" value="1"/>
</dbReference>
<evidence type="ECO:0000313" key="14">
    <source>
        <dbReference type="Proteomes" id="UP001209540"/>
    </source>
</evidence>
<evidence type="ECO:0000259" key="11">
    <source>
        <dbReference type="Pfam" id="PF03828"/>
    </source>
</evidence>
<comment type="similarity">
    <text evidence="4">Belongs to the DNA polymerase type-B-like family.</text>
</comment>
<keyword evidence="7" id="KW-0808">Transferase</keyword>
<keyword evidence="8" id="KW-0479">Metal-binding</keyword>
<gene>
    <name evidence="13" type="ORF">BDA99DRAFT_64456</name>
</gene>
<keyword evidence="9" id="KW-0460">Magnesium</keyword>
<dbReference type="Proteomes" id="UP001209540">
    <property type="component" value="Unassembled WGS sequence"/>
</dbReference>
<organism evidence="13 14">
    <name type="scientific">Phascolomyces articulosus</name>
    <dbReference type="NCBI Taxonomy" id="60185"/>
    <lineage>
        <taxon>Eukaryota</taxon>
        <taxon>Fungi</taxon>
        <taxon>Fungi incertae sedis</taxon>
        <taxon>Mucoromycota</taxon>
        <taxon>Mucoromycotina</taxon>
        <taxon>Mucoromycetes</taxon>
        <taxon>Mucorales</taxon>
        <taxon>Lichtheimiaceae</taxon>
        <taxon>Phascolomyces</taxon>
    </lineage>
</organism>
<dbReference type="EMBL" id="JAIXMP010000013">
    <property type="protein sequence ID" value="KAI9263310.1"/>
    <property type="molecule type" value="Genomic_DNA"/>
</dbReference>
<evidence type="ECO:0000256" key="7">
    <source>
        <dbReference type="ARBA" id="ARBA00022679"/>
    </source>
</evidence>
<dbReference type="Pfam" id="PF22600">
    <property type="entry name" value="MTPAP-like_central"/>
    <property type="match status" value="1"/>
</dbReference>
<reference evidence="13" key="2">
    <citation type="submission" date="2023-02" db="EMBL/GenBank/DDBJ databases">
        <authorList>
            <consortium name="DOE Joint Genome Institute"/>
            <person name="Mondo S.J."/>
            <person name="Chang Y."/>
            <person name="Wang Y."/>
            <person name="Ahrendt S."/>
            <person name="Andreopoulos W."/>
            <person name="Barry K."/>
            <person name="Beard J."/>
            <person name="Benny G.L."/>
            <person name="Blankenship S."/>
            <person name="Bonito G."/>
            <person name="Cuomo C."/>
            <person name="Desiro A."/>
            <person name="Gervers K.A."/>
            <person name="Hundley H."/>
            <person name="Kuo A."/>
            <person name="LaButti K."/>
            <person name="Lang B.F."/>
            <person name="Lipzen A."/>
            <person name="O'Donnell K."/>
            <person name="Pangilinan J."/>
            <person name="Reynolds N."/>
            <person name="Sandor L."/>
            <person name="Smith M.W."/>
            <person name="Tsang A."/>
            <person name="Grigoriev I.V."/>
            <person name="Stajich J.E."/>
            <person name="Spatafora J.W."/>
        </authorList>
    </citation>
    <scope>NUCLEOTIDE SEQUENCE</scope>
    <source>
        <strain evidence="13">RSA 2281</strain>
    </source>
</reference>
<evidence type="ECO:0000256" key="3">
    <source>
        <dbReference type="ARBA" id="ARBA00004496"/>
    </source>
</evidence>
<comment type="subcellular location">
    <subcellularLocation>
        <location evidence="3">Cytoplasm</location>
    </subcellularLocation>
</comment>
<feature type="region of interest" description="Disordered" evidence="10">
    <location>
        <begin position="208"/>
        <end position="250"/>
    </location>
</feature>
<dbReference type="Pfam" id="PF03828">
    <property type="entry name" value="PAP_assoc"/>
    <property type="match status" value="1"/>
</dbReference>
<comment type="cofactor">
    <cofactor evidence="1">
        <name>Mn(2+)</name>
        <dbReference type="ChEBI" id="CHEBI:29035"/>
    </cofactor>
</comment>
<name>A0AAD5KDR2_9FUNG</name>
<feature type="domain" description="Poly(A) RNA polymerase mitochondrial-like central palm" evidence="12">
    <location>
        <begin position="268"/>
        <end position="412"/>
    </location>
</feature>
<dbReference type="CDD" id="cd05402">
    <property type="entry name" value="NT_PAP_TUTase"/>
    <property type="match status" value="1"/>
</dbReference>
<dbReference type="EC" id="2.7.7.19" evidence="5"/>
<evidence type="ECO:0000256" key="4">
    <source>
        <dbReference type="ARBA" id="ARBA00008593"/>
    </source>
</evidence>
<dbReference type="SUPFAM" id="SSF81301">
    <property type="entry name" value="Nucleotidyltransferase"/>
    <property type="match status" value="1"/>
</dbReference>
<dbReference type="GO" id="GO:0046872">
    <property type="term" value="F:metal ion binding"/>
    <property type="evidence" value="ECO:0007669"/>
    <property type="project" value="UniProtKB-KW"/>
</dbReference>
<dbReference type="InterPro" id="IPR043519">
    <property type="entry name" value="NT_sf"/>
</dbReference>
<dbReference type="GO" id="GO:0031123">
    <property type="term" value="P:RNA 3'-end processing"/>
    <property type="evidence" value="ECO:0007669"/>
    <property type="project" value="TreeGrafter"/>
</dbReference>
<dbReference type="GO" id="GO:0005737">
    <property type="term" value="C:cytoplasm"/>
    <property type="evidence" value="ECO:0007669"/>
    <property type="project" value="UniProtKB-SubCell"/>
</dbReference>
<comment type="caution">
    <text evidence="13">The sequence shown here is derived from an EMBL/GenBank/DDBJ whole genome shotgun (WGS) entry which is preliminary data.</text>
</comment>
<dbReference type="PANTHER" id="PTHR12271">
    <property type="entry name" value="POLY A POLYMERASE CID PAP -RELATED"/>
    <property type="match status" value="1"/>
</dbReference>